<dbReference type="OMA" id="GRHKYVK"/>
<dbReference type="RefSeq" id="XP_007671871.1">
    <property type="nucleotide sequence ID" value="XM_007673681.1"/>
</dbReference>
<organism evidence="1 2">
    <name type="scientific">Baudoinia panamericana (strain UAMH 10762)</name>
    <name type="common">Angels' share fungus</name>
    <name type="synonym">Baudoinia compniacensis (strain UAMH 10762)</name>
    <dbReference type="NCBI Taxonomy" id="717646"/>
    <lineage>
        <taxon>Eukaryota</taxon>
        <taxon>Fungi</taxon>
        <taxon>Dikarya</taxon>
        <taxon>Ascomycota</taxon>
        <taxon>Pezizomycotina</taxon>
        <taxon>Dothideomycetes</taxon>
        <taxon>Dothideomycetidae</taxon>
        <taxon>Mycosphaerellales</taxon>
        <taxon>Teratosphaeriaceae</taxon>
        <taxon>Baudoinia</taxon>
    </lineage>
</organism>
<dbReference type="EMBL" id="KB445550">
    <property type="protein sequence ID" value="EMD00687.1"/>
    <property type="molecule type" value="Genomic_DNA"/>
</dbReference>
<dbReference type="OrthoDB" id="2943660at2759"/>
<dbReference type="AlphaFoldDB" id="M2MUS1"/>
<name>M2MUS1_BAUPA</name>
<evidence type="ECO:0000313" key="2">
    <source>
        <dbReference type="Proteomes" id="UP000011761"/>
    </source>
</evidence>
<dbReference type="HOGENOM" id="CLU_102245_0_0_1"/>
<dbReference type="Proteomes" id="UP000011761">
    <property type="component" value="Unassembled WGS sequence"/>
</dbReference>
<dbReference type="GeneID" id="19108301"/>
<reference evidence="1 2" key="1">
    <citation type="journal article" date="2012" name="PLoS Pathog.">
        <title>Diverse lifestyles and strategies of plant pathogenesis encoded in the genomes of eighteen Dothideomycetes fungi.</title>
        <authorList>
            <person name="Ohm R.A."/>
            <person name="Feau N."/>
            <person name="Henrissat B."/>
            <person name="Schoch C.L."/>
            <person name="Horwitz B.A."/>
            <person name="Barry K.W."/>
            <person name="Condon B.J."/>
            <person name="Copeland A.C."/>
            <person name="Dhillon B."/>
            <person name="Glaser F."/>
            <person name="Hesse C.N."/>
            <person name="Kosti I."/>
            <person name="LaButti K."/>
            <person name="Lindquist E.A."/>
            <person name="Lucas S."/>
            <person name="Salamov A.A."/>
            <person name="Bradshaw R.E."/>
            <person name="Ciuffetti L."/>
            <person name="Hamelin R.C."/>
            <person name="Kema G.H.J."/>
            <person name="Lawrence C."/>
            <person name="Scott J.A."/>
            <person name="Spatafora J.W."/>
            <person name="Turgeon B.G."/>
            <person name="de Wit P.J.G.M."/>
            <person name="Zhong S."/>
            <person name="Goodwin S.B."/>
            <person name="Grigoriev I.V."/>
        </authorList>
    </citation>
    <scope>NUCLEOTIDE SEQUENCE [LARGE SCALE GENOMIC DNA]</scope>
    <source>
        <strain evidence="1 2">UAMH 10762</strain>
    </source>
</reference>
<sequence length="237" mass="25632">MRSKASIIRLTTIHYRTERIEKLCHSLPRPSTTLSFGDLAAHSRNDMMLNVAAVFSFLLLRCCTSAAPVSTFTHHDLGAGPYPIGAPTCGSVNLIFTGLPPYHPLVEAQGFNGSAVNAGLRADAADLISHGYNTRVVLMGPEVDISVLDGRLNDTAWDITGIGYGVRGSNREDLTLRFKDIVQLYHSQAPGAPIVFDHSFTTALWAVQQQLPLIGGNCTNTPGKDLGFEIYCDVCSQ</sequence>
<protein>
    <submittedName>
        <fullName evidence="1">Uncharacterized protein</fullName>
    </submittedName>
</protein>
<evidence type="ECO:0000313" key="1">
    <source>
        <dbReference type="EMBL" id="EMD00687.1"/>
    </source>
</evidence>
<keyword evidence="2" id="KW-1185">Reference proteome</keyword>
<proteinExistence type="predicted"/>
<dbReference type="KEGG" id="bcom:BAUCODRAFT_135482"/>
<gene>
    <name evidence="1" type="ORF">BAUCODRAFT_135482</name>
</gene>
<accession>M2MUS1</accession>
<dbReference type="eggNOG" id="ENOG502SRTV">
    <property type="taxonomic scope" value="Eukaryota"/>
</dbReference>